<evidence type="ECO:0000313" key="1">
    <source>
        <dbReference type="EMBL" id="QHT31928.1"/>
    </source>
</evidence>
<protein>
    <submittedName>
        <fullName evidence="1">Uncharacterized protein</fullName>
    </submittedName>
</protein>
<name>A0A6C0ESF1_9ZZZZ</name>
<dbReference type="AlphaFoldDB" id="A0A6C0ESF1"/>
<sequence length="171" mass="20035">MEKRLNKISETYITNFKNNIRDKILEADFEEKTKINELIEYVYDYERLIFVKEDFIKRKRVKNSIPSTNRCNARRANGEQCTRRRKENCEFCGTHSKGVPHGFMEEDENIMQSTQKLEVIALDIQGIVYYIDKYNNVYKTEDIISGKDNPAIIAKCVKTVTGYSIPEFGLL</sequence>
<organism evidence="1">
    <name type="scientific">viral metagenome</name>
    <dbReference type="NCBI Taxonomy" id="1070528"/>
    <lineage>
        <taxon>unclassified sequences</taxon>
        <taxon>metagenomes</taxon>
        <taxon>organismal metagenomes</taxon>
    </lineage>
</organism>
<dbReference type="EMBL" id="MN738927">
    <property type="protein sequence ID" value="QHT31928.1"/>
    <property type="molecule type" value="Genomic_DNA"/>
</dbReference>
<accession>A0A6C0ESF1</accession>
<reference evidence="1" key="1">
    <citation type="journal article" date="2020" name="Nature">
        <title>Giant virus diversity and host interactions through global metagenomics.</title>
        <authorList>
            <person name="Schulz F."/>
            <person name="Roux S."/>
            <person name="Paez-Espino D."/>
            <person name="Jungbluth S."/>
            <person name="Walsh D.A."/>
            <person name="Denef V.J."/>
            <person name="McMahon K.D."/>
            <person name="Konstantinidis K.T."/>
            <person name="Eloe-Fadrosh E.A."/>
            <person name="Kyrpides N.C."/>
            <person name="Woyke T."/>
        </authorList>
    </citation>
    <scope>NUCLEOTIDE SEQUENCE</scope>
    <source>
        <strain evidence="1">GVMAG-M-3300009155-48</strain>
    </source>
</reference>
<proteinExistence type="predicted"/>